<dbReference type="InterPro" id="IPR007312">
    <property type="entry name" value="Phosphoesterase"/>
</dbReference>
<dbReference type="PANTHER" id="PTHR31956:SF1">
    <property type="entry name" value="NON-SPECIFIC PHOSPHOLIPASE C1"/>
    <property type="match status" value="1"/>
</dbReference>
<organism evidence="2">
    <name type="scientific">Edaphobacter paludis</name>
    <dbReference type="NCBI Taxonomy" id="3035702"/>
    <lineage>
        <taxon>Bacteria</taxon>
        <taxon>Pseudomonadati</taxon>
        <taxon>Acidobacteriota</taxon>
        <taxon>Terriglobia</taxon>
        <taxon>Terriglobales</taxon>
        <taxon>Acidobacteriaceae</taxon>
        <taxon>Edaphobacter</taxon>
    </lineage>
</organism>
<name>A0AAU7D2Z0_9BACT</name>
<sequence>MGFRVPMLLISPFSRGGLVSSDLFDHTSVLRFLETRFGAEVPNLSAWRRATVGDLTSAFNFGKPDQSIPALPATQPAISQTINGCLASLASTTPYPIPNPQIIPTQETGTAARPSGLC</sequence>
<accession>A0AAU7D2Z0</accession>
<dbReference type="EMBL" id="CP121194">
    <property type="protein sequence ID" value="XBH11712.1"/>
    <property type="molecule type" value="Genomic_DNA"/>
</dbReference>
<dbReference type="KEGG" id="epl:P4G45_01330"/>
<evidence type="ECO:0000256" key="1">
    <source>
        <dbReference type="ARBA" id="ARBA00022801"/>
    </source>
</evidence>
<dbReference type="PANTHER" id="PTHR31956">
    <property type="entry name" value="NON-SPECIFIC PHOSPHOLIPASE C4-RELATED"/>
    <property type="match status" value="1"/>
</dbReference>
<evidence type="ECO:0000313" key="2">
    <source>
        <dbReference type="EMBL" id="XBH11712.1"/>
    </source>
</evidence>
<dbReference type="Gene3D" id="3.40.720.10">
    <property type="entry name" value="Alkaline Phosphatase, subunit A"/>
    <property type="match status" value="1"/>
</dbReference>
<gene>
    <name evidence="2" type="ORF">P4G45_01330</name>
</gene>
<dbReference type="Pfam" id="PF04185">
    <property type="entry name" value="Phosphoesterase"/>
    <property type="match status" value="1"/>
</dbReference>
<reference evidence="2" key="1">
    <citation type="submission" date="2023-03" db="EMBL/GenBank/DDBJ databases">
        <title>Edaphobacter sp.</title>
        <authorList>
            <person name="Huber K.J."/>
            <person name="Papendorf J."/>
            <person name="Pilke C."/>
            <person name="Bunk B."/>
            <person name="Sproeer C."/>
            <person name="Pester M."/>
        </authorList>
    </citation>
    <scope>NUCLEOTIDE SEQUENCE</scope>
    <source>
        <strain evidence="2">DSM 109919</strain>
    </source>
</reference>
<dbReference type="GO" id="GO:0042578">
    <property type="term" value="F:phosphoric ester hydrolase activity"/>
    <property type="evidence" value="ECO:0007669"/>
    <property type="project" value="UniProtKB-ARBA"/>
</dbReference>
<dbReference type="InterPro" id="IPR017850">
    <property type="entry name" value="Alkaline_phosphatase_core_sf"/>
</dbReference>
<keyword evidence="1" id="KW-0378">Hydrolase</keyword>
<dbReference type="AlphaFoldDB" id="A0AAU7D2Z0"/>
<proteinExistence type="predicted"/>
<protein>
    <submittedName>
        <fullName evidence="2">Alkaline phosphatase family protein</fullName>
    </submittedName>
</protein>